<evidence type="ECO:0000256" key="4">
    <source>
        <dbReference type="ARBA" id="ARBA00022989"/>
    </source>
</evidence>
<evidence type="ECO:0000256" key="1">
    <source>
        <dbReference type="ARBA" id="ARBA00004651"/>
    </source>
</evidence>
<comment type="subcellular location">
    <subcellularLocation>
        <location evidence="1">Cell membrane</location>
        <topology evidence="1">Multi-pass membrane protein</topology>
    </subcellularLocation>
</comment>
<gene>
    <name evidence="8" type="ORF">A3783_05420</name>
</gene>
<feature type="transmembrane region" description="Helical" evidence="6">
    <location>
        <begin position="16"/>
        <end position="36"/>
    </location>
</feature>
<evidence type="ECO:0000256" key="5">
    <source>
        <dbReference type="ARBA" id="ARBA00023136"/>
    </source>
</evidence>
<dbReference type="EMBL" id="LVVL01000001">
    <property type="protein sequence ID" value="OAN15375.1"/>
    <property type="molecule type" value="Genomic_DNA"/>
</dbReference>
<comment type="caution">
    <text evidence="8">The sequence shown here is derived from an EMBL/GenBank/DDBJ whole genome shotgun (WGS) entry which is preliminary data.</text>
</comment>
<keyword evidence="2" id="KW-1003">Cell membrane</keyword>
<feature type="transmembrane region" description="Helical" evidence="6">
    <location>
        <begin position="48"/>
        <end position="69"/>
    </location>
</feature>
<protein>
    <recommendedName>
        <fullName evidence="7">Cardiolipin synthase N-terminal domain-containing protein</fullName>
    </recommendedName>
</protein>
<keyword evidence="4 6" id="KW-1133">Transmembrane helix</keyword>
<feature type="domain" description="Cardiolipin synthase N-terminal" evidence="7">
    <location>
        <begin position="31"/>
        <end position="71"/>
    </location>
</feature>
<evidence type="ECO:0000256" key="3">
    <source>
        <dbReference type="ARBA" id="ARBA00022692"/>
    </source>
</evidence>
<accession>A0ABX2VAY4</accession>
<keyword evidence="3 6" id="KW-0812">Transmembrane</keyword>
<evidence type="ECO:0000256" key="2">
    <source>
        <dbReference type="ARBA" id="ARBA00022475"/>
    </source>
</evidence>
<dbReference type="RefSeq" id="WP_026832923.1">
    <property type="nucleotide sequence ID" value="NZ_LVVL01000001.1"/>
</dbReference>
<evidence type="ECO:0000256" key="6">
    <source>
        <dbReference type="SAM" id="Phobius"/>
    </source>
</evidence>
<dbReference type="InterPro" id="IPR027379">
    <property type="entry name" value="CLS_N"/>
</dbReference>
<dbReference type="Pfam" id="PF13396">
    <property type="entry name" value="PLDc_N"/>
    <property type="match status" value="1"/>
</dbReference>
<keyword evidence="9" id="KW-1185">Reference proteome</keyword>
<reference evidence="8 9" key="1">
    <citation type="submission" date="2016-03" db="EMBL/GenBank/DDBJ databases">
        <authorList>
            <person name="Cho S.-Y."/>
            <person name="Lim S."/>
            <person name="Kim H."/>
            <person name="Soh E.H."/>
            <person name="Moon J.S."/>
        </authorList>
    </citation>
    <scope>NUCLEOTIDE SEQUENCE [LARGE SCALE GENOMIC DNA]</scope>
    <source>
        <strain evidence="8 9">KCTC 3810</strain>
    </source>
</reference>
<organism evidence="8 9">
    <name type="scientific">Exiguobacterium undae</name>
    <dbReference type="NCBI Taxonomy" id="169177"/>
    <lineage>
        <taxon>Bacteria</taxon>
        <taxon>Bacillati</taxon>
        <taxon>Bacillota</taxon>
        <taxon>Bacilli</taxon>
        <taxon>Bacillales</taxon>
        <taxon>Bacillales Family XII. Incertae Sedis</taxon>
        <taxon>Exiguobacterium</taxon>
    </lineage>
</organism>
<sequence length="79" mass="9223">MNTDVTVLLEIDWHQIFPLILPILLFNFLLIGIALLDWFKRKKHIAAPYVWLVVIVCMQTVGPIAYLIVGRRVIRDDHN</sequence>
<evidence type="ECO:0000259" key="7">
    <source>
        <dbReference type="Pfam" id="PF13396"/>
    </source>
</evidence>
<dbReference type="Proteomes" id="UP000078447">
    <property type="component" value="Unassembled WGS sequence"/>
</dbReference>
<proteinExistence type="predicted"/>
<evidence type="ECO:0000313" key="9">
    <source>
        <dbReference type="Proteomes" id="UP000078447"/>
    </source>
</evidence>
<evidence type="ECO:0000313" key="8">
    <source>
        <dbReference type="EMBL" id="OAN15375.1"/>
    </source>
</evidence>
<name>A0ABX2VAY4_9BACL</name>
<keyword evidence="5 6" id="KW-0472">Membrane</keyword>